<reference evidence="2" key="1">
    <citation type="submission" date="2006-09" db="EMBL/GenBank/DDBJ databases">
        <title>Annotation of Plasmodium falciparum Dd2.</title>
        <authorList>
            <consortium name="The Broad Institute Genome Sequencing Platform"/>
            <person name="Volkman S.K."/>
            <person name="Neafsey D.E."/>
            <person name="Dash A.P."/>
            <person name="Chitnis C.E."/>
            <person name="Hartl D.L."/>
            <person name="Young S.K."/>
            <person name="Zeng Q."/>
            <person name="Koehrsen M."/>
            <person name="Alvarado L."/>
            <person name="Berlin A."/>
            <person name="Borenstein D."/>
            <person name="Chapman S.B."/>
            <person name="Chen Z."/>
            <person name="Engels R."/>
            <person name="Freedman E."/>
            <person name="Gellesch M."/>
            <person name="Goldberg J."/>
            <person name="Griggs A."/>
            <person name="Gujja S."/>
            <person name="Heilman E.R."/>
            <person name="Heiman D.I."/>
            <person name="Howarth C."/>
            <person name="Jen D."/>
            <person name="Larson L."/>
            <person name="Mehta T."/>
            <person name="Neiman D."/>
            <person name="Park D."/>
            <person name="Pearson M."/>
            <person name="Roberts A."/>
            <person name="Saif S."/>
            <person name="Shea T."/>
            <person name="Shenoy N."/>
            <person name="Sisk P."/>
            <person name="Stolte C."/>
            <person name="Sykes S."/>
            <person name="Walk T."/>
            <person name="White J."/>
            <person name="Yandava C."/>
            <person name="Haas B."/>
            <person name="Henn M.R."/>
            <person name="Nusbaum C."/>
            <person name="Birren B."/>
        </authorList>
    </citation>
    <scope>NUCLEOTIDE SEQUENCE [LARGE SCALE GENOMIC DNA]</scope>
</reference>
<dbReference type="EMBL" id="GG702408">
    <property type="protein sequence ID" value="KOB89421.1"/>
    <property type="molecule type" value="Genomic_DNA"/>
</dbReference>
<dbReference type="AlphaFoldDB" id="A0A0L7M9C6"/>
<dbReference type="KEGG" id="pfd:PFDG_04971"/>
<organism evidence="1 2">
    <name type="scientific">Plasmodium falciparum (isolate Dd2)</name>
    <dbReference type="NCBI Taxonomy" id="57267"/>
    <lineage>
        <taxon>Eukaryota</taxon>
        <taxon>Sar</taxon>
        <taxon>Alveolata</taxon>
        <taxon>Apicomplexa</taxon>
        <taxon>Aconoidasida</taxon>
        <taxon>Haemosporida</taxon>
        <taxon>Plasmodiidae</taxon>
        <taxon>Plasmodium</taxon>
        <taxon>Plasmodium (Laverania)</taxon>
    </lineage>
</organism>
<proteinExistence type="predicted"/>
<name>A0A0L7M9C6_PLAF4</name>
<evidence type="ECO:0000313" key="1">
    <source>
        <dbReference type="EMBL" id="KOB89421.1"/>
    </source>
</evidence>
<evidence type="ECO:0000313" key="2">
    <source>
        <dbReference type="Proteomes" id="UP000054282"/>
    </source>
</evidence>
<accession>A0A0L7M9C6</accession>
<dbReference type="Proteomes" id="UP000054282">
    <property type="component" value="Unassembled WGS sequence"/>
</dbReference>
<gene>
    <name evidence="1" type="ORF">PFDG_04971</name>
</gene>
<sequence>MCNEIIMCSSQFMNRRLKRMLKYIYSDKKSDRIIIDQNAVLNELDQILHQLKSINKDLENKHHEEITSYLLLDVHHNNIVYKTNYGFLYVNRKNIITYGLTIDSLYILDNKNIFHYYSDKCIFKIIFIDAHKESLKI</sequence>
<protein>
    <submittedName>
        <fullName evidence="1">Uncharacterized protein</fullName>
    </submittedName>
</protein>
<reference evidence="2" key="2">
    <citation type="submission" date="2006-09" db="EMBL/GenBank/DDBJ databases">
        <title>The genome sequence of Plasmodium falciparum Dd2.</title>
        <authorList>
            <consortium name="The Broad Institute Genome Sequencing Platform"/>
            <person name="Birren B."/>
            <person name="Lander E."/>
            <person name="Galagan J."/>
            <person name="Nusbaum C."/>
            <person name="Devon K."/>
            <person name="Henn M."/>
            <person name="Jaffe D."/>
            <person name="Butler J."/>
            <person name="Alvarez P."/>
            <person name="Gnerre S."/>
            <person name="Grabherr M."/>
            <person name="Kleber M."/>
            <person name="Mauceli E."/>
            <person name="Brockman W."/>
            <person name="MacCallum I.A."/>
            <person name="Rounsley S."/>
            <person name="Young S."/>
            <person name="LaButti K."/>
            <person name="Pushparaj V."/>
            <person name="DeCaprio D."/>
            <person name="Crawford M."/>
            <person name="Koehrsen M."/>
            <person name="Engels R."/>
            <person name="Montgomery P."/>
            <person name="Pearson M."/>
            <person name="Howarth C."/>
            <person name="Larson L."/>
            <person name="Luoma S."/>
            <person name="White J."/>
            <person name="Kodira C."/>
            <person name="Zeng Q."/>
            <person name="O'Leary S."/>
            <person name="Yandava C."/>
            <person name="Alvarado L."/>
            <person name="Wirth D."/>
            <person name="Volkman S."/>
            <person name="Hartl D."/>
        </authorList>
    </citation>
    <scope>NUCLEOTIDE SEQUENCE [LARGE SCALE GENOMIC DNA]</scope>
</reference>